<sequence length="143" mass="15398">MRIPDRASFVSAPIHDVVASTGTGKAGRADGRRLATALTDRGFAVCRAWVRSCLLEGHDNVQGQEAANEDVPFLHVQFTRSVRTSGERLTRAAAARNTITARRAKSACVVGPGHCAYNLLITERSVQWSSNSANTNTTDSKVM</sequence>
<dbReference type="EMBL" id="CP163435">
    <property type="protein sequence ID" value="XDQ23372.1"/>
    <property type="molecule type" value="Genomic_DNA"/>
</dbReference>
<accession>A0AB39NYR8</accession>
<dbReference type="RefSeq" id="WP_369229035.1">
    <property type="nucleotide sequence ID" value="NZ_CP163435.1"/>
</dbReference>
<organism evidence="1">
    <name type="scientific">Streptomyces sp. R21</name>
    <dbReference type="NCBI Taxonomy" id="3238627"/>
    <lineage>
        <taxon>Bacteria</taxon>
        <taxon>Bacillati</taxon>
        <taxon>Actinomycetota</taxon>
        <taxon>Actinomycetes</taxon>
        <taxon>Kitasatosporales</taxon>
        <taxon>Streptomycetaceae</taxon>
        <taxon>Streptomyces</taxon>
    </lineage>
</organism>
<evidence type="ECO:0008006" key="2">
    <source>
        <dbReference type="Google" id="ProtNLM"/>
    </source>
</evidence>
<name>A0AB39NYR8_9ACTN</name>
<proteinExistence type="predicted"/>
<reference evidence="1" key="1">
    <citation type="submission" date="2024-07" db="EMBL/GenBank/DDBJ databases">
        <authorList>
            <person name="Yu S.T."/>
        </authorList>
    </citation>
    <scope>NUCLEOTIDE SEQUENCE</scope>
    <source>
        <strain evidence="1">R21</strain>
    </source>
</reference>
<evidence type="ECO:0000313" key="1">
    <source>
        <dbReference type="EMBL" id="XDQ23372.1"/>
    </source>
</evidence>
<dbReference type="AlphaFoldDB" id="A0AB39NYR8"/>
<protein>
    <recommendedName>
        <fullName evidence="2">BRCT domain-containing protein</fullName>
    </recommendedName>
</protein>
<gene>
    <name evidence="1" type="ORF">AB5J56_00940</name>
</gene>